<protein>
    <submittedName>
        <fullName evidence="1">Uncharacterized protein</fullName>
    </submittedName>
</protein>
<reference evidence="1" key="1">
    <citation type="submission" date="2018-02" db="EMBL/GenBank/DDBJ databases">
        <title>Rhizophora mucronata_Transcriptome.</title>
        <authorList>
            <person name="Meera S.P."/>
            <person name="Sreeshan A."/>
            <person name="Augustine A."/>
        </authorList>
    </citation>
    <scope>NUCLEOTIDE SEQUENCE</scope>
    <source>
        <tissue evidence="1">Leaf</tissue>
    </source>
</reference>
<name>A0A2P2J3C9_RHIMU</name>
<accession>A0A2P2J3C9</accession>
<proteinExistence type="predicted"/>
<evidence type="ECO:0000313" key="1">
    <source>
        <dbReference type="EMBL" id="MBW88004.1"/>
    </source>
</evidence>
<sequence>MHVNHWPHLIHDTESISSLAALYNSSLLTQFCLLSINVGSSSNNSASCLPCFLPTWI</sequence>
<dbReference type="EMBL" id="GGEC01007521">
    <property type="protein sequence ID" value="MBW88004.1"/>
    <property type="molecule type" value="Transcribed_RNA"/>
</dbReference>
<organism evidence="1">
    <name type="scientific">Rhizophora mucronata</name>
    <name type="common">Asiatic mangrove</name>
    <dbReference type="NCBI Taxonomy" id="61149"/>
    <lineage>
        <taxon>Eukaryota</taxon>
        <taxon>Viridiplantae</taxon>
        <taxon>Streptophyta</taxon>
        <taxon>Embryophyta</taxon>
        <taxon>Tracheophyta</taxon>
        <taxon>Spermatophyta</taxon>
        <taxon>Magnoliopsida</taxon>
        <taxon>eudicotyledons</taxon>
        <taxon>Gunneridae</taxon>
        <taxon>Pentapetalae</taxon>
        <taxon>rosids</taxon>
        <taxon>fabids</taxon>
        <taxon>Malpighiales</taxon>
        <taxon>Rhizophoraceae</taxon>
        <taxon>Rhizophora</taxon>
    </lineage>
</organism>
<dbReference type="AlphaFoldDB" id="A0A2P2J3C9"/>